<dbReference type="InterPro" id="IPR007542">
    <property type="entry name" value="MCP_C"/>
</dbReference>
<reference evidence="3" key="1">
    <citation type="journal article" date="2020" name="Nature">
        <title>Giant virus diversity and host interactions through global metagenomics.</title>
        <authorList>
            <person name="Schulz F."/>
            <person name="Roux S."/>
            <person name="Paez-Espino D."/>
            <person name="Jungbluth S."/>
            <person name="Walsh D.A."/>
            <person name="Denef V.J."/>
            <person name="McMahon K.D."/>
            <person name="Konstantinidis K.T."/>
            <person name="Eloe-Fadrosh E.A."/>
            <person name="Kyrpides N.C."/>
            <person name="Woyke T."/>
        </authorList>
    </citation>
    <scope>NUCLEOTIDE SEQUENCE</scope>
    <source>
        <strain evidence="3">GVMAG-M-3300024510-1</strain>
    </source>
</reference>
<dbReference type="Gene3D" id="2.70.9.20">
    <property type="entry name" value="Major capsid protein Vp54"/>
    <property type="match status" value="1"/>
</dbReference>
<protein>
    <recommendedName>
        <fullName evidence="4">Major capsid protein N-terminal domain-containing protein</fullName>
    </recommendedName>
</protein>
<organism evidence="3">
    <name type="scientific">viral metagenome</name>
    <dbReference type="NCBI Taxonomy" id="1070528"/>
    <lineage>
        <taxon>unclassified sequences</taxon>
        <taxon>metagenomes</taxon>
        <taxon>organismal metagenomes</taxon>
    </lineage>
</organism>
<dbReference type="EMBL" id="MN740271">
    <property type="protein sequence ID" value="QHT97072.1"/>
    <property type="molecule type" value="Genomic_DNA"/>
</dbReference>
<evidence type="ECO:0000313" key="3">
    <source>
        <dbReference type="EMBL" id="QHT97072.1"/>
    </source>
</evidence>
<evidence type="ECO:0000259" key="2">
    <source>
        <dbReference type="Pfam" id="PF16903"/>
    </source>
</evidence>
<proteinExistence type="predicted"/>
<dbReference type="Pfam" id="PF16903">
    <property type="entry name" value="Capsid_N"/>
    <property type="match status" value="1"/>
</dbReference>
<evidence type="ECO:0000259" key="1">
    <source>
        <dbReference type="Pfam" id="PF04451"/>
    </source>
</evidence>
<dbReference type="InterPro" id="IPR038519">
    <property type="entry name" value="MCP_C_sf"/>
</dbReference>
<feature type="domain" description="Major capsid protein C-terminal" evidence="1">
    <location>
        <begin position="266"/>
        <end position="454"/>
    </location>
</feature>
<dbReference type="GO" id="GO:0005198">
    <property type="term" value="F:structural molecule activity"/>
    <property type="evidence" value="ECO:0007669"/>
    <property type="project" value="InterPro"/>
</dbReference>
<dbReference type="Gene3D" id="2.70.9.10">
    <property type="entry name" value="Adenovirus Type 2 Hexon, domain 4"/>
    <property type="match status" value="1"/>
</dbReference>
<accession>A0A6C0IVF3</accession>
<dbReference type="Pfam" id="PF04451">
    <property type="entry name" value="Capsid_NCLDV"/>
    <property type="match status" value="1"/>
</dbReference>
<dbReference type="InterPro" id="IPR016112">
    <property type="entry name" value="VP_dsDNA_II"/>
</dbReference>
<sequence length="456" mass="51476">MSNSSGALTELAALGNQDAFLSINPEKTFFAQSYRRHTNFAIAEQDITLDNAPSGQWTQRKVTARVPRNGDLLGWCYFSCVLSALGLDAATDLTDTAVWGLGNLPASIAVARQETRIYWANAVGHAMISEVTFEVGSQVVDKWNGEFLQLWESLTGQPGKRLKEMIGYFDAEEDLRDFAAQSRRLYVPLPFYFCRAYALHKPLIALQYHETKIQVSLLPRENLIVRFRGGSVDAFRANLLNLSDITGGEMSDAAITANYVYLDTMERRVFAQQPHEYLITQLQIHGKESVPAGTASKQVQIHFNHPVLELYWVYQEDSQRTVEEGFRYFNYGVELGGYLDHQDPTTAVIPLVDPIDTVSLQLNGHDRIATRGAFYFRSVQPWERHTNIPERFIYNYNFGLYPEEDWSPSGALNMSRIDNVVFRFSFVDIGLSTGLANAGQLSIYGRSHNVVKIETI</sequence>
<dbReference type="InterPro" id="IPR031654">
    <property type="entry name" value="Capsid_N"/>
</dbReference>
<feature type="domain" description="Major capsid protein N-terminal" evidence="2">
    <location>
        <begin position="28"/>
        <end position="263"/>
    </location>
</feature>
<name>A0A6C0IVF3_9ZZZZ</name>
<dbReference type="AlphaFoldDB" id="A0A6C0IVF3"/>
<dbReference type="SUPFAM" id="SSF49749">
    <property type="entry name" value="Group II dsDNA viruses VP"/>
    <property type="match status" value="2"/>
</dbReference>
<evidence type="ECO:0008006" key="4">
    <source>
        <dbReference type="Google" id="ProtNLM"/>
    </source>
</evidence>